<organism evidence="3">
    <name type="scientific">marine metagenome</name>
    <dbReference type="NCBI Taxonomy" id="408172"/>
    <lineage>
        <taxon>unclassified sequences</taxon>
        <taxon>metagenomes</taxon>
        <taxon>ecological metagenomes</taxon>
    </lineage>
</organism>
<evidence type="ECO:0008006" key="4">
    <source>
        <dbReference type="Google" id="ProtNLM"/>
    </source>
</evidence>
<keyword evidence="2" id="KW-0175">Coiled coil</keyword>
<sequence length="111" mass="12243">MIDMNEMMKKAQELSETMKQQQEELAKQIISVSVGGEMVKMTFNGKQEAISIEIDPEVVDADDIETLQDLILSAVNEGLRQSQQNMQNSLGQQIGKMTGGLDLSSILNPKS</sequence>
<name>A0A381NRX6_9ZZZZ</name>
<dbReference type="GO" id="GO:0003677">
    <property type="term" value="F:DNA binding"/>
    <property type="evidence" value="ECO:0007669"/>
    <property type="project" value="UniProtKB-KW"/>
</dbReference>
<dbReference type="Pfam" id="PF02575">
    <property type="entry name" value="YbaB_DNA_bd"/>
    <property type="match status" value="1"/>
</dbReference>
<evidence type="ECO:0000256" key="1">
    <source>
        <dbReference type="ARBA" id="ARBA00023125"/>
    </source>
</evidence>
<gene>
    <name evidence="3" type="ORF">METZ01_LOCUS9943</name>
</gene>
<protein>
    <recommendedName>
        <fullName evidence="4">Nucleoid-associated protein</fullName>
    </recommendedName>
</protein>
<dbReference type="PANTHER" id="PTHR33449:SF1">
    <property type="entry name" value="NUCLEOID-ASSOCIATED PROTEIN YBAB"/>
    <property type="match status" value="1"/>
</dbReference>
<dbReference type="PIRSF" id="PIRSF004555">
    <property type="entry name" value="UCP004555"/>
    <property type="match status" value="1"/>
</dbReference>
<proteinExistence type="inferred from homology"/>
<evidence type="ECO:0000313" key="3">
    <source>
        <dbReference type="EMBL" id="SUZ57089.1"/>
    </source>
</evidence>
<dbReference type="PANTHER" id="PTHR33449">
    <property type="entry name" value="NUCLEOID-ASSOCIATED PROTEIN YBAB"/>
    <property type="match status" value="1"/>
</dbReference>
<dbReference type="InterPro" id="IPR036894">
    <property type="entry name" value="YbaB-like_sf"/>
</dbReference>
<dbReference type="SUPFAM" id="SSF82607">
    <property type="entry name" value="YbaB-like"/>
    <property type="match status" value="1"/>
</dbReference>
<reference evidence="3" key="1">
    <citation type="submission" date="2018-05" db="EMBL/GenBank/DDBJ databases">
        <authorList>
            <person name="Lanie J.A."/>
            <person name="Ng W.-L."/>
            <person name="Kazmierczak K.M."/>
            <person name="Andrzejewski T.M."/>
            <person name="Davidsen T.M."/>
            <person name="Wayne K.J."/>
            <person name="Tettelin H."/>
            <person name="Glass J.I."/>
            <person name="Rusch D."/>
            <person name="Podicherti R."/>
            <person name="Tsui H.-C.T."/>
            <person name="Winkler M.E."/>
        </authorList>
    </citation>
    <scope>NUCLEOTIDE SEQUENCE</scope>
</reference>
<dbReference type="NCBIfam" id="TIGR00103">
    <property type="entry name" value="DNA_YbaB_EbfC"/>
    <property type="match status" value="1"/>
</dbReference>
<dbReference type="GO" id="GO:0005829">
    <property type="term" value="C:cytosol"/>
    <property type="evidence" value="ECO:0007669"/>
    <property type="project" value="TreeGrafter"/>
</dbReference>
<keyword evidence="1" id="KW-0238">DNA-binding</keyword>
<dbReference type="EMBL" id="UINC01000542">
    <property type="protein sequence ID" value="SUZ57089.1"/>
    <property type="molecule type" value="Genomic_DNA"/>
</dbReference>
<accession>A0A381NRX6</accession>
<dbReference type="Gene3D" id="3.30.1310.10">
    <property type="entry name" value="Nucleoid-associated protein YbaB-like domain"/>
    <property type="match status" value="1"/>
</dbReference>
<evidence type="ECO:0000256" key="2">
    <source>
        <dbReference type="SAM" id="Coils"/>
    </source>
</evidence>
<feature type="coiled-coil region" evidence="2">
    <location>
        <begin position="1"/>
        <end position="31"/>
    </location>
</feature>
<dbReference type="AlphaFoldDB" id="A0A381NRX6"/>
<dbReference type="HAMAP" id="MF_00274">
    <property type="entry name" value="DNA_YbaB_EbfC"/>
    <property type="match status" value="1"/>
</dbReference>
<dbReference type="InterPro" id="IPR004401">
    <property type="entry name" value="YbaB/EbfC"/>
</dbReference>